<evidence type="ECO:0000256" key="4">
    <source>
        <dbReference type="ARBA" id="ARBA00022989"/>
    </source>
</evidence>
<evidence type="ECO:0000256" key="2">
    <source>
        <dbReference type="ARBA" id="ARBA00007362"/>
    </source>
</evidence>
<feature type="domain" description="EamA" evidence="7">
    <location>
        <begin position="41"/>
        <end position="173"/>
    </location>
</feature>
<feature type="transmembrane region" description="Helical" evidence="6">
    <location>
        <begin position="128"/>
        <end position="150"/>
    </location>
</feature>
<dbReference type="Proteomes" id="UP000004371">
    <property type="component" value="Unassembled WGS sequence"/>
</dbReference>
<evidence type="ECO:0000256" key="6">
    <source>
        <dbReference type="SAM" id="Phobius"/>
    </source>
</evidence>
<gene>
    <name evidence="8" type="ORF">VIBR0546_14395</name>
</gene>
<dbReference type="InterPro" id="IPR000620">
    <property type="entry name" value="EamA_dom"/>
</dbReference>
<evidence type="ECO:0000259" key="7">
    <source>
        <dbReference type="Pfam" id="PF00892"/>
    </source>
</evidence>
<keyword evidence="4 6" id="KW-1133">Transmembrane helix</keyword>
<dbReference type="STRING" id="945543.VIBR0546_14395"/>
<keyword evidence="3 6" id="KW-0812">Transmembrane</keyword>
<organism evidence="8 9">
    <name type="scientific">Vibrio brasiliensis LMG 20546</name>
    <dbReference type="NCBI Taxonomy" id="945543"/>
    <lineage>
        <taxon>Bacteria</taxon>
        <taxon>Pseudomonadati</taxon>
        <taxon>Pseudomonadota</taxon>
        <taxon>Gammaproteobacteria</taxon>
        <taxon>Vibrionales</taxon>
        <taxon>Vibrionaceae</taxon>
        <taxon>Vibrio</taxon>
        <taxon>Vibrio oreintalis group</taxon>
    </lineage>
</organism>
<comment type="similarity">
    <text evidence="2">Belongs to the EamA transporter family.</text>
</comment>
<feature type="transmembrane region" description="Helical" evidence="6">
    <location>
        <begin position="304"/>
        <end position="321"/>
    </location>
</feature>
<feature type="transmembrane region" description="Helical" evidence="6">
    <location>
        <begin position="32"/>
        <end position="52"/>
    </location>
</feature>
<feature type="transmembrane region" description="Helical" evidence="6">
    <location>
        <begin position="248"/>
        <end position="267"/>
    </location>
</feature>
<dbReference type="GO" id="GO:0016020">
    <property type="term" value="C:membrane"/>
    <property type="evidence" value="ECO:0007669"/>
    <property type="project" value="UniProtKB-SubCell"/>
</dbReference>
<keyword evidence="5 6" id="KW-0472">Membrane</keyword>
<dbReference type="eggNOG" id="COG0697">
    <property type="taxonomic scope" value="Bacteria"/>
</dbReference>
<dbReference type="PANTHER" id="PTHR32322:SF2">
    <property type="entry name" value="EAMA DOMAIN-CONTAINING PROTEIN"/>
    <property type="match status" value="1"/>
</dbReference>
<evidence type="ECO:0000313" key="8">
    <source>
        <dbReference type="EMBL" id="EGA65483.1"/>
    </source>
</evidence>
<dbReference type="AlphaFoldDB" id="E8LV98"/>
<sequence length="337" mass="36658">MPIFSNLSSYDSQCLFKDIYFYIDLSNLSVSITLPGAAMVYLLPLFTVFIWGGNAIVNKMAAETIEPSAMSFYRWLLAIVILTPFCLPKVIKRWQIIRPNLAKLAFLAMLGMVLNQSLSYYAGLTTTASNMALITSLVPLIAIFLSVPLLGKPISPISIVGGVLALSGLVFMLGKGDATFFLHQEVTPGDGIMVIASVCYAAYCVLLKRWKMPLSNWTMVYMQGALALIMLTPLWLSSEQLLPAKQALPLIAYAGLAASIAAPWMWVKAIDLIGADSSAMFMNLMPVVAITLAASLLGETVRDYHVIGGLLTVTGVLLSQLKLRGRTSKISHNIEQI</sequence>
<reference evidence="8 9" key="1">
    <citation type="journal article" date="2012" name="Int. J. Syst. Evol. Microbiol.">
        <title>Vibrio caribbeanicus sp. nov., isolated from the marine sponge Scleritoderma cyanea.</title>
        <authorList>
            <person name="Hoffmann M."/>
            <person name="Monday S.R."/>
            <person name="Allard M.W."/>
            <person name="Strain E.A."/>
            <person name="Whittaker P."/>
            <person name="Naum M."/>
            <person name="McCarthy P.J."/>
            <person name="Lopez J.V."/>
            <person name="Fischer M."/>
            <person name="Brown E.W."/>
        </authorList>
    </citation>
    <scope>NUCLEOTIDE SEQUENCE [LARGE SCALE GENOMIC DNA]</scope>
    <source>
        <strain evidence="8 9">LMG 20546</strain>
    </source>
</reference>
<dbReference type="EMBL" id="AEVS01000071">
    <property type="protein sequence ID" value="EGA65483.1"/>
    <property type="molecule type" value="Genomic_DNA"/>
</dbReference>
<comment type="caution">
    <text evidence="8">The sequence shown here is derived from an EMBL/GenBank/DDBJ whole genome shotgun (WGS) entry which is preliminary data.</text>
</comment>
<feature type="transmembrane region" description="Helical" evidence="6">
    <location>
        <begin position="186"/>
        <end position="206"/>
    </location>
</feature>
<feature type="transmembrane region" description="Helical" evidence="6">
    <location>
        <begin position="72"/>
        <end position="91"/>
    </location>
</feature>
<protein>
    <recommendedName>
        <fullName evidence="7">EamA domain-containing protein</fullName>
    </recommendedName>
</protein>
<evidence type="ECO:0000313" key="9">
    <source>
        <dbReference type="Proteomes" id="UP000004371"/>
    </source>
</evidence>
<feature type="transmembrane region" description="Helical" evidence="6">
    <location>
        <begin position="218"/>
        <end position="236"/>
    </location>
</feature>
<dbReference type="InterPro" id="IPR050638">
    <property type="entry name" value="AA-Vitamin_Transporters"/>
</dbReference>
<feature type="transmembrane region" description="Helical" evidence="6">
    <location>
        <begin position="157"/>
        <end position="174"/>
    </location>
</feature>
<evidence type="ECO:0000256" key="3">
    <source>
        <dbReference type="ARBA" id="ARBA00022692"/>
    </source>
</evidence>
<evidence type="ECO:0000256" key="1">
    <source>
        <dbReference type="ARBA" id="ARBA00004141"/>
    </source>
</evidence>
<evidence type="ECO:0000256" key="5">
    <source>
        <dbReference type="ARBA" id="ARBA00023136"/>
    </source>
</evidence>
<proteinExistence type="inferred from homology"/>
<accession>E8LV98</accession>
<feature type="domain" description="EamA" evidence="7">
    <location>
        <begin position="189"/>
        <end position="318"/>
    </location>
</feature>
<dbReference type="SUPFAM" id="SSF103481">
    <property type="entry name" value="Multidrug resistance efflux transporter EmrE"/>
    <property type="match status" value="2"/>
</dbReference>
<dbReference type="Pfam" id="PF00892">
    <property type="entry name" value="EamA"/>
    <property type="match status" value="2"/>
</dbReference>
<feature type="transmembrane region" description="Helical" evidence="6">
    <location>
        <begin position="279"/>
        <end position="298"/>
    </location>
</feature>
<dbReference type="InterPro" id="IPR037185">
    <property type="entry name" value="EmrE-like"/>
</dbReference>
<feature type="transmembrane region" description="Helical" evidence="6">
    <location>
        <begin position="103"/>
        <end position="122"/>
    </location>
</feature>
<comment type="subcellular location">
    <subcellularLocation>
        <location evidence="1">Membrane</location>
        <topology evidence="1">Multi-pass membrane protein</topology>
    </subcellularLocation>
</comment>
<keyword evidence="9" id="KW-1185">Reference proteome</keyword>
<dbReference type="PANTHER" id="PTHR32322">
    <property type="entry name" value="INNER MEMBRANE TRANSPORTER"/>
    <property type="match status" value="1"/>
</dbReference>
<name>E8LV98_9VIBR</name>